<dbReference type="EMBL" id="CP018632">
    <property type="protein sequence ID" value="ASJ74701.1"/>
    <property type="molecule type" value="Genomic_DNA"/>
</dbReference>
<dbReference type="NCBIfam" id="NF033664">
    <property type="entry name" value="PACE_transport"/>
    <property type="match status" value="1"/>
</dbReference>
<evidence type="ECO:0000313" key="4">
    <source>
        <dbReference type="Proteomes" id="UP000250079"/>
    </source>
</evidence>
<gene>
    <name evidence="3" type="ORF">IMCC3135_23160</name>
</gene>
<organism evidence="3 4">
    <name type="scientific">Granulosicoccus antarcticus IMCC3135</name>
    <dbReference type="NCBI Taxonomy" id="1192854"/>
    <lineage>
        <taxon>Bacteria</taxon>
        <taxon>Pseudomonadati</taxon>
        <taxon>Pseudomonadota</taxon>
        <taxon>Gammaproteobacteria</taxon>
        <taxon>Chromatiales</taxon>
        <taxon>Granulosicoccaceae</taxon>
        <taxon>Granulosicoccus</taxon>
    </lineage>
</organism>
<feature type="transmembrane region" description="Helical" evidence="1">
    <location>
        <begin position="79"/>
        <end position="100"/>
    </location>
</feature>
<dbReference type="Proteomes" id="UP000250079">
    <property type="component" value="Chromosome"/>
</dbReference>
<protein>
    <recommendedName>
        <fullName evidence="2">Chlorhexidine efflux transporter domain-containing protein</fullName>
    </recommendedName>
</protein>
<proteinExistence type="predicted"/>
<feature type="transmembrane region" description="Helical" evidence="1">
    <location>
        <begin position="38"/>
        <end position="59"/>
    </location>
</feature>
<feature type="transmembrane region" description="Helical" evidence="1">
    <location>
        <begin position="12"/>
        <end position="32"/>
    </location>
</feature>
<evidence type="ECO:0000259" key="2">
    <source>
        <dbReference type="Pfam" id="PF05232"/>
    </source>
</evidence>
<keyword evidence="1" id="KW-0812">Transmembrane</keyword>
<accession>A0A2Z2NXJ3</accession>
<keyword evidence="1" id="KW-1133">Transmembrane helix</keyword>
<feature type="transmembrane region" description="Helical" evidence="1">
    <location>
        <begin position="112"/>
        <end position="132"/>
    </location>
</feature>
<name>A0A2Z2NXJ3_9GAMM</name>
<feature type="domain" description="Chlorhexidine efflux transporter" evidence="2">
    <location>
        <begin position="72"/>
        <end position="134"/>
    </location>
</feature>
<dbReference type="KEGG" id="gai:IMCC3135_23160"/>
<dbReference type="RefSeq" id="WP_088919696.1">
    <property type="nucleotide sequence ID" value="NZ_CP018632.1"/>
</dbReference>
<dbReference type="AlphaFoldDB" id="A0A2Z2NXJ3"/>
<dbReference type="InterPro" id="IPR058208">
    <property type="entry name" value="PACE"/>
</dbReference>
<keyword evidence="1" id="KW-0472">Membrane</keyword>
<feature type="domain" description="Chlorhexidine efflux transporter" evidence="2">
    <location>
        <begin position="2"/>
        <end position="64"/>
    </location>
</feature>
<dbReference type="OrthoDB" id="1631120at2"/>
<sequence>MRTVTDRIRHALCFELIGFLLVVPLGILMFGLTLQDVGVIGVFGSVIATLWVYCFNYLFDHALLRRYGTVKKTFRQRLLNSFMFEIGLLMVLLPFISFYLNISLWEALKMDIALAAFYLIYSFAYNCVYDYLFPLPVMAEAH</sequence>
<keyword evidence="4" id="KW-1185">Reference proteome</keyword>
<dbReference type="InterPro" id="IPR007896">
    <property type="entry name" value="BTP_bacteria"/>
</dbReference>
<evidence type="ECO:0000313" key="3">
    <source>
        <dbReference type="EMBL" id="ASJ74701.1"/>
    </source>
</evidence>
<dbReference type="Pfam" id="PF05232">
    <property type="entry name" value="BTP"/>
    <property type="match status" value="2"/>
</dbReference>
<evidence type="ECO:0000256" key="1">
    <source>
        <dbReference type="SAM" id="Phobius"/>
    </source>
</evidence>
<reference evidence="3 4" key="1">
    <citation type="submission" date="2016-12" db="EMBL/GenBank/DDBJ databases">
        <authorList>
            <person name="Song W.-J."/>
            <person name="Kurnit D.M."/>
        </authorList>
    </citation>
    <scope>NUCLEOTIDE SEQUENCE [LARGE SCALE GENOMIC DNA]</scope>
    <source>
        <strain evidence="3 4">IMCC3135</strain>
    </source>
</reference>